<comment type="caution">
    <text evidence="2">The sequence shown here is derived from an EMBL/GenBank/DDBJ whole genome shotgun (WGS) entry which is preliminary data.</text>
</comment>
<accession>A0AAE1BML1</accession>
<reference evidence="2" key="1">
    <citation type="submission" date="2023-10" db="EMBL/GenBank/DDBJ databases">
        <title>Genome assemblies of two species of porcelain crab, Petrolisthes cinctipes and Petrolisthes manimaculis (Anomura: Porcellanidae).</title>
        <authorList>
            <person name="Angst P."/>
        </authorList>
    </citation>
    <scope>NUCLEOTIDE SEQUENCE</scope>
    <source>
        <strain evidence="2">PB745_01</strain>
        <tissue evidence="2">Gill</tissue>
    </source>
</reference>
<feature type="compositionally biased region" description="Acidic residues" evidence="1">
    <location>
        <begin position="10"/>
        <end position="26"/>
    </location>
</feature>
<sequence>MEVQRKVDEEKEEEEEEEEEKEEVEEVDRTETMREENDTGWEAGCEGRGREEKEIQRMKKLAVKGGDKRQLDV</sequence>
<dbReference type="EMBL" id="JAWQEG010006995">
    <property type="protein sequence ID" value="KAK3853343.1"/>
    <property type="molecule type" value="Genomic_DNA"/>
</dbReference>
<feature type="compositionally biased region" description="Basic and acidic residues" evidence="1">
    <location>
        <begin position="27"/>
        <end position="37"/>
    </location>
</feature>
<dbReference type="Proteomes" id="UP001286313">
    <property type="component" value="Unassembled WGS sequence"/>
</dbReference>
<evidence type="ECO:0000313" key="3">
    <source>
        <dbReference type="Proteomes" id="UP001286313"/>
    </source>
</evidence>
<keyword evidence="3" id="KW-1185">Reference proteome</keyword>
<name>A0AAE1BML1_PETCI</name>
<evidence type="ECO:0000256" key="1">
    <source>
        <dbReference type="SAM" id="MobiDB-lite"/>
    </source>
</evidence>
<proteinExistence type="predicted"/>
<dbReference type="AlphaFoldDB" id="A0AAE1BML1"/>
<protein>
    <submittedName>
        <fullName evidence="2">Uncharacterized protein</fullName>
    </submittedName>
</protein>
<evidence type="ECO:0000313" key="2">
    <source>
        <dbReference type="EMBL" id="KAK3853343.1"/>
    </source>
</evidence>
<feature type="compositionally biased region" description="Basic and acidic residues" evidence="1">
    <location>
        <begin position="45"/>
        <end position="57"/>
    </location>
</feature>
<organism evidence="2 3">
    <name type="scientific">Petrolisthes cinctipes</name>
    <name type="common">Flat porcelain crab</name>
    <dbReference type="NCBI Taxonomy" id="88211"/>
    <lineage>
        <taxon>Eukaryota</taxon>
        <taxon>Metazoa</taxon>
        <taxon>Ecdysozoa</taxon>
        <taxon>Arthropoda</taxon>
        <taxon>Crustacea</taxon>
        <taxon>Multicrustacea</taxon>
        <taxon>Malacostraca</taxon>
        <taxon>Eumalacostraca</taxon>
        <taxon>Eucarida</taxon>
        <taxon>Decapoda</taxon>
        <taxon>Pleocyemata</taxon>
        <taxon>Anomura</taxon>
        <taxon>Galatheoidea</taxon>
        <taxon>Porcellanidae</taxon>
        <taxon>Petrolisthes</taxon>
    </lineage>
</organism>
<feature type="region of interest" description="Disordered" evidence="1">
    <location>
        <begin position="1"/>
        <end position="73"/>
    </location>
</feature>
<gene>
    <name evidence="2" type="ORF">Pcinc_040109</name>
</gene>